<dbReference type="PANTHER" id="PTHR46404:SF1">
    <property type="entry name" value="DNA POLYMERASE IOTA"/>
    <property type="match status" value="1"/>
</dbReference>
<dbReference type="GO" id="GO:0006281">
    <property type="term" value="P:DNA repair"/>
    <property type="evidence" value="ECO:0007669"/>
    <property type="project" value="InterPro"/>
</dbReference>
<feature type="compositionally biased region" description="Polar residues" evidence="1">
    <location>
        <begin position="541"/>
        <end position="551"/>
    </location>
</feature>
<accession>A0A0F0IHN6</accession>
<dbReference type="Gene3D" id="3.30.70.270">
    <property type="match status" value="1"/>
</dbReference>
<dbReference type="Gene3D" id="3.40.1170.60">
    <property type="match status" value="1"/>
</dbReference>
<comment type="caution">
    <text evidence="3">The sequence shown here is derived from an EMBL/GenBank/DDBJ whole genome shotgun (WGS) entry which is preliminary data.</text>
</comment>
<gene>
    <name evidence="3" type="ORF">P875_00010381</name>
</gene>
<dbReference type="Gene3D" id="3.30.1490.100">
    <property type="entry name" value="DNA polymerase, Y-family, little finger domain"/>
    <property type="match status" value="1"/>
</dbReference>
<dbReference type="STRING" id="1403190.A0A0F0IHN6"/>
<dbReference type="GO" id="GO:0003684">
    <property type="term" value="F:damaged DNA binding"/>
    <property type="evidence" value="ECO:0007669"/>
    <property type="project" value="InterPro"/>
</dbReference>
<dbReference type="FunFam" id="3.30.70.270:FF:000067">
    <property type="entry name" value="DNA polymerase iota, putative"/>
    <property type="match status" value="1"/>
</dbReference>
<dbReference type="InterPro" id="IPR043502">
    <property type="entry name" value="DNA/RNA_pol_sf"/>
</dbReference>
<dbReference type="InterPro" id="IPR017961">
    <property type="entry name" value="DNA_pol_Y-fam_little_finger"/>
</dbReference>
<dbReference type="GO" id="GO:0070987">
    <property type="term" value="P:error-free translesion synthesis"/>
    <property type="evidence" value="ECO:0007669"/>
    <property type="project" value="UniProtKB-ARBA"/>
</dbReference>
<feature type="domain" description="UmuC" evidence="2">
    <location>
        <begin position="13"/>
        <end position="272"/>
    </location>
</feature>
<evidence type="ECO:0000256" key="1">
    <source>
        <dbReference type="SAM" id="MobiDB-lite"/>
    </source>
</evidence>
<dbReference type="InterPro" id="IPR043128">
    <property type="entry name" value="Rev_trsase/Diguanyl_cyclase"/>
</dbReference>
<dbReference type="OrthoDB" id="447129at2759"/>
<feature type="region of interest" description="Disordered" evidence="1">
    <location>
        <begin position="512"/>
        <end position="590"/>
    </location>
</feature>
<dbReference type="InterPro" id="IPR001126">
    <property type="entry name" value="UmuC"/>
</dbReference>
<evidence type="ECO:0000313" key="3">
    <source>
        <dbReference type="EMBL" id="KJK65358.1"/>
    </source>
</evidence>
<evidence type="ECO:0000313" key="4">
    <source>
        <dbReference type="Proteomes" id="UP000033540"/>
    </source>
</evidence>
<dbReference type="Pfam" id="PF00817">
    <property type="entry name" value="IMS"/>
    <property type="match status" value="1"/>
</dbReference>
<dbReference type="PROSITE" id="PS50173">
    <property type="entry name" value="UMUC"/>
    <property type="match status" value="1"/>
</dbReference>
<proteinExistence type="predicted"/>
<dbReference type="Pfam" id="PF11799">
    <property type="entry name" value="IMS_C"/>
    <property type="match status" value="1"/>
</dbReference>
<sequence length="622" mass="68936">MAVVLPRDDHRIIIHFDYDCFYASVFEVEQPVLKTLPLAVQQKQIVVTCNYEARRRGLRKLQLIKEARQICPELVIVLGEDLTKFRDASKSLYLFLRAFCWSGQVEKLGFDEVEQQLFLDVTDMITYNVDLLNRNDLEHSFFHLSRQDPTLGFAFDATGFHGSTYPAAPNVASDSASPCVPAGKDPHSLHIRLLVASHLAAYLRGQLEEQKGYTATVGISTSKILAKLVGNIYKPNNQTTLLPPYTAAEQGAQSNVLNFLDAHDIRKIPGIGSKLSRKLTSYLKNPAQSSLSQGASDTARDDTVTVRDVRLFPRMGPVLLDKILGGPGSPKGIGTKVWSLIHGVDNSEVLQARDLPTQISIEDSYGGLSTFEEVRRELVSLTASLIRRMRADLTEEEPDVAAAADSRSKGSLSRTTSNMRWIARPRTLRLSTRPRPPLTSSEAQSHSFNRISRSAPLPQYVFYLDASIDALAEQLVHELVTSMFRKLHPEKAGWNIRLLNVAVTNMVDAAGERKQSSGRDIEKMFQRQDMGRRPDFPVSVTGRSSPETGTQYVRDPSQSSSDTSSSSQRIGGLDRNAYQTGGDSWEESDEDEDMACVACTSCGALIPYFALVAHEVYHSAPD</sequence>
<organism evidence="3 4">
    <name type="scientific">Aspergillus parasiticus (strain ATCC 56775 / NRRL 5862 / SRRC 143 / SU-1)</name>
    <dbReference type="NCBI Taxonomy" id="1403190"/>
    <lineage>
        <taxon>Eukaryota</taxon>
        <taxon>Fungi</taxon>
        <taxon>Dikarya</taxon>
        <taxon>Ascomycota</taxon>
        <taxon>Pezizomycotina</taxon>
        <taxon>Eurotiomycetes</taxon>
        <taxon>Eurotiomycetidae</taxon>
        <taxon>Eurotiales</taxon>
        <taxon>Aspergillaceae</taxon>
        <taxon>Aspergillus</taxon>
        <taxon>Aspergillus subgen. Circumdati</taxon>
    </lineage>
</organism>
<feature type="compositionally biased region" description="Low complexity" evidence="1">
    <location>
        <begin position="557"/>
        <end position="568"/>
    </location>
</feature>
<dbReference type="PANTHER" id="PTHR46404">
    <property type="entry name" value="DNA POLYMERASE IOTA"/>
    <property type="match status" value="1"/>
</dbReference>
<dbReference type="InterPro" id="IPR036775">
    <property type="entry name" value="DNA_pol_Y-fam_lit_finger_sf"/>
</dbReference>
<dbReference type="FunFam" id="3.40.1170.60:FF:000006">
    <property type="entry name" value="DNA polymerase iota"/>
    <property type="match status" value="1"/>
</dbReference>
<reference evidence="3 4" key="1">
    <citation type="submission" date="2015-02" db="EMBL/GenBank/DDBJ databases">
        <title>Draft genome sequence of Aspergillus parasiticus SU-1.</title>
        <authorList>
            <person name="Yu J."/>
            <person name="Fedorova N."/>
            <person name="Yin Y."/>
            <person name="Losada L."/>
            <person name="Zafar N."/>
            <person name="Taujale R."/>
            <person name="Ehrlich K.C."/>
            <person name="Bhatnagar D."/>
            <person name="Cleveland T.E."/>
            <person name="Bennett J.W."/>
            <person name="Nierman W.C."/>
        </authorList>
    </citation>
    <scope>NUCLEOTIDE SEQUENCE [LARGE SCALE GENOMIC DNA]</scope>
    <source>
        <strain evidence="4">ATCC 56775 / NRRL 5862 / SRRC 143 / SU-1</strain>
    </source>
</reference>
<feature type="compositionally biased region" description="Basic and acidic residues" evidence="1">
    <location>
        <begin position="512"/>
        <end position="535"/>
    </location>
</feature>
<dbReference type="FunFam" id="3.30.1490.100:FF:000019">
    <property type="entry name" value="Putative DNA polymerase iota"/>
    <property type="match status" value="1"/>
</dbReference>
<dbReference type="EMBL" id="JZEE01000368">
    <property type="protein sequence ID" value="KJK65358.1"/>
    <property type="molecule type" value="Genomic_DNA"/>
</dbReference>
<name>A0A0F0IHN6_ASPPU</name>
<dbReference type="SUPFAM" id="SSF56672">
    <property type="entry name" value="DNA/RNA polymerases"/>
    <property type="match status" value="1"/>
</dbReference>
<dbReference type="Proteomes" id="UP000033540">
    <property type="component" value="Unassembled WGS sequence"/>
</dbReference>
<evidence type="ECO:0000259" key="2">
    <source>
        <dbReference type="PROSITE" id="PS50173"/>
    </source>
</evidence>
<dbReference type="AlphaFoldDB" id="A0A0F0IHN6"/>
<dbReference type="GO" id="GO:0003887">
    <property type="term" value="F:DNA-directed DNA polymerase activity"/>
    <property type="evidence" value="ECO:0007669"/>
    <property type="project" value="TreeGrafter"/>
</dbReference>
<protein>
    <submittedName>
        <fullName evidence="3">DNA polymerase iota</fullName>
    </submittedName>
</protein>
<feature type="region of interest" description="Disordered" evidence="1">
    <location>
        <begin position="396"/>
        <end position="416"/>
    </location>
</feature>